<accession>A0AAE1E3N1</accession>
<comment type="caution">
    <text evidence="1">The sequence shown here is derived from an EMBL/GenBank/DDBJ whole genome shotgun (WGS) entry which is preliminary data.</text>
</comment>
<keyword evidence="2" id="KW-1185">Reference proteome</keyword>
<evidence type="ECO:0000313" key="2">
    <source>
        <dbReference type="Proteomes" id="UP001283361"/>
    </source>
</evidence>
<protein>
    <submittedName>
        <fullName evidence="1">Uncharacterized protein</fullName>
    </submittedName>
</protein>
<organism evidence="1 2">
    <name type="scientific">Elysia crispata</name>
    <name type="common">lettuce slug</name>
    <dbReference type="NCBI Taxonomy" id="231223"/>
    <lineage>
        <taxon>Eukaryota</taxon>
        <taxon>Metazoa</taxon>
        <taxon>Spiralia</taxon>
        <taxon>Lophotrochozoa</taxon>
        <taxon>Mollusca</taxon>
        <taxon>Gastropoda</taxon>
        <taxon>Heterobranchia</taxon>
        <taxon>Euthyneura</taxon>
        <taxon>Panpulmonata</taxon>
        <taxon>Sacoglossa</taxon>
        <taxon>Placobranchoidea</taxon>
        <taxon>Plakobranchidae</taxon>
        <taxon>Elysia</taxon>
    </lineage>
</organism>
<dbReference type="EMBL" id="JAWDGP010001461">
    <property type="protein sequence ID" value="KAK3791653.1"/>
    <property type="molecule type" value="Genomic_DNA"/>
</dbReference>
<sequence>MHLRCSRSSLVEVLNADNGFIKDDKVTLEAQVTFDMPQGFRLVWDATPFVVLRFYMHVSSEPVDLKSLYWETKQDSIHHVPQKVGQAKFMDHFVLASLLDYEHLTEETVISMTPEKPHLLM</sequence>
<proteinExistence type="predicted"/>
<gene>
    <name evidence="1" type="ORF">RRG08_050606</name>
</gene>
<reference evidence="1" key="1">
    <citation type="journal article" date="2023" name="G3 (Bethesda)">
        <title>A reference genome for the long-term kleptoplast-retaining sea slug Elysia crispata morphotype clarki.</title>
        <authorList>
            <person name="Eastman K.E."/>
            <person name="Pendleton A.L."/>
            <person name="Shaikh M.A."/>
            <person name="Suttiyut T."/>
            <person name="Ogas R."/>
            <person name="Tomko P."/>
            <person name="Gavelis G."/>
            <person name="Widhalm J.R."/>
            <person name="Wisecaver J.H."/>
        </authorList>
    </citation>
    <scope>NUCLEOTIDE SEQUENCE</scope>
    <source>
        <strain evidence="1">ECLA1</strain>
    </source>
</reference>
<dbReference type="AlphaFoldDB" id="A0AAE1E3N1"/>
<name>A0AAE1E3N1_9GAST</name>
<evidence type="ECO:0000313" key="1">
    <source>
        <dbReference type="EMBL" id="KAK3791653.1"/>
    </source>
</evidence>
<dbReference type="Proteomes" id="UP001283361">
    <property type="component" value="Unassembled WGS sequence"/>
</dbReference>